<dbReference type="EMBL" id="LR899010">
    <property type="protein sequence ID" value="CAD7081647.1"/>
    <property type="molecule type" value="Genomic_DNA"/>
</dbReference>
<dbReference type="InParanoid" id="A0A7R8UIT3"/>
<proteinExistence type="predicted"/>
<feature type="signal peptide" evidence="2">
    <location>
        <begin position="1"/>
        <end position="19"/>
    </location>
</feature>
<sequence length="531" mass="59627">MPSVLWVQLFIGIFVITSAENVAREAKEKRQIHQTGVASQHNQDVHRQLDAIYGSASPYLVRAAAPKVQRSQPQVHYQPQQQLQEIQLDQAQLQAAQFPYYADVTQSSAQPHVQTLQQSQATQYYPQAAPGREQQPQFHTIREEQLFKLLQDELAARNAQPEPAAAQTQQKPKGAPTTPGLGNYREAPQTENGQRVQYIQYPQNYIQPNPLDYHRSLPNHPLAQSSLEKEIEKLVASNKPDRAQGREQEVYRSQKLPPKLFSTTPAPVQEDKPYPDVPDLLQFNNFKPQSPLFYQQNLADPTPQYPIETPEQYQKLAQINQNAGQYLIGANGRPKFKPNHSPFQHQQYYQQEAKDNIQSQTINAQGKGNALQVIPSPNLQYETPEASPSPDAAAYFKAQNFEKQRPQISGQSHSAIYVAQGTGVTPIPHQQQLQQQPVQQKQVPKLPEQGKVITEAEFQALVDAGYPVEAVPVPVPVPVPEPYGKGAPPVHLLRPQPQKGFRRQVKPGPARPGVTFLRPLRLVNPDAHGRQ</sequence>
<name>A0A7R8UIT3_HERIL</name>
<feature type="region of interest" description="Disordered" evidence="1">
    <location>
        <begin position="486"/>
        <end position="515"/>
    </location>
</feature>
<reference evidence="3 4" key="1">
    <citation type="submission" date="2020-11" db="EMBL/GenBank/DDBJ databases">
        <authorList>
            <person name="Wallbank WR R."/>
            <person name="Pardo Diaz C."/>
            <person name="Kozak K."/>
            <person name="Martin S."/>
            <person name="Jiggins C."/>
            <person name="Moest M."/>
            <person name="Warren A I."/>
            <person name="Generalovic N T."/>
            <person name="Byers J.R.P. K."/>
            <person name="Montejo-Kovacevich G."/>
            <person name="Yen C E."/>
        </authorList>
    </citation>
    <scope>NUCLEOTIDE SEQUENCE [LARGE SCALE GENOMIC DNA]</scope>
</reference>
<dbReference type="OrthoDB" id="8065272at2759"/>
<dbReference type="AlphaFoldDB" id="A0A7R8UIT3"/>
<keyword evidence="4" id="KW-1185">Reference proteome</keyword>
<keyword evidence="2" id="KW-0732">Signal</keyword>
<evidence type="ECO:0000313" key="3">
    <source>
        <dbReference type="EMBL" id="CAD7081647.1"/>
    </source>
</evidence>
<organism evidence="3 4">
    <name type="scientific">Hermetia illucens</name>
    <name type="common">Black soldier fly</name>
    <dbReference type="NCBI Taxonomy" id="343691"/>
    <lineage>
        <taxon>Eukaryota</taxon>
        <taxon>Metazoa</taxon>
        <taxon>Ecdysozoa</taxon>
        <taxon>Arthropoda</taxon>
        <taxon>Hexapoda</taxon>
        <taxon>Insecta</taxon>
        <taxon>Pterygota</taxon>
        <taxon>Neoptera</taxon>
        <taxon>Endopterygota</taxon>
        <taxon>Diptera</taxon>
        <taxon>Brachycera</taxon>
        <taxon>Stratiomyomorpha</taxon>
        <taxon>Stratiomyidae</taxon>
        <taxon>Hermetiinae</taxon>
        <taxon>Hermetia</taxon>
    </lineage>
</organism>
<feature type="chain" id="PRO_5030724951" evidence="2">
    <location>
        <begin position="20"/>
        <end position="531"/>
    </location>
</feature>
<dbReference type="OMA" id="WENEHAR"/>
<evidence type="ECO:0000256" key="1">
    <source>
        <dbReference type="SAM" id="MobiDB-lite"/>
    </source>
</evidence>
<accession>A0A7R8UIT3</accession>
<feature type="compositionally biased region" description="Low complexity" evidence="1">
    <location>
        <begin position="158"/>
        <end position="176"/>
    </location>
</feature>
<feature type="region of interest" description="Disordered" evidence="1">
    <location>
        <begin position="158"/>
        <end position="187"/>
    </location>
</feature>
<gene>
    <name evidence="3" type="ORF">HERILL_LOCUS4743</name>
</gene>
<evidence type="ECO:0000256" key="2">
    <source>
        <dbReference type="SAM" id="SignalP"/>
    </source>
</evidence>
<evidence type="ECO:0000313" key="4">
    <source>
        <dbReference type="Proteomes" id="UP000594454"/>
    </source>
</evidence>
<protein>
    <submittedName>
        <fullName evidence="3">Uncharacterized protein</fullName>
    </submittedName>
</protein>
<dbReference type="Proteomes" id="UP000594454">
    <property type="component" value="Chromosome 2"/>
</dbReference>